<proteinExistence type="predicted"/>
<dbReference type="OrthoDB" id="3354175at2759"/>
<organism evidence="2 3">
    <name type="scientific">Crucibulum laeve</name>
    <dbReference type="NCBI Taxonomy" id="68775"/>
    <lineage>
        <taxon>Eukaryota</taxon>
        <taxon>Fungi</taxon>
        <taxon>Dikarya</taxon>
        <taxon>Basidiomycota</taxon>
        <taxon>Agaricomycotina</taxon>
        <taxon>Agaricomycetes</taxon>
        <taxon>Agaricomycetidae</taxon>
        <taxon>Agaricales</taxon>
        <taxon>Agaricineae</taxon>
        <taxon>Nidulariaceae</taxon>
        <taxon>Crucibulum</taxon>
    </lineage>
</organism>
<evidence type="ECO:0000256" key="1">
    <source>
        <dbReference type="SAM" id="Phobius"/>
    </source>
</evidence>
<accession>A0A5C3LFQ3</accession>
<name>A0A5C3LFQ3_9AGAR</name>
<keyword evidence="1" id="KW-0472">Membrane</keyword>
<keyword evidence="1" id="KW-0812">Transmembrane</keyword>
<feature type="non-terminal residue" evidence="2">
    <location>
        <position position="259"/>
    </location>
</feature>
<reference evidence="2 3" key="1">
    <citation type="journal article" date="2019" name="Nat. Ecol. Evol.">
        <title>Megaphylogeny resolves global patterns of mushroom evolution.</title>
        <authorList>
            <person name="Varga T."/>
            <person name="Krizsan K."/>
            <person name="Foldi C."/>
            <person name="Dima B."/>
            <person name="Sanchez-Garcia M."/>
            <person name="Sanchez-Ramirez S."/>
            <person name="Szollosi G.J."/>
            <person name="Szarkandi J.G."/>
            <person name="Papp V."/>
            <person name="Albert L."/>
            <person name="Andreopoulos W."/>
            <person name="Angelini C."/>
            <person name="Antonin V."/>
            <person name="Barry K.W."/>
            <person name="Bougher N.L."/>
            <person name="Buchanan P."/>
            <person name="Buyck B."/>
            <person name="Bense V."/>
            <person name="Catcheside P."/>
            <person name="Chovatia M."/>
            <person name="Cooper J."/>
            <person name="Damon W."/>
            <person name="Desjardin D."/>
            <person name="Finy P."/>
            <person name="Geml J."/>
            <person name="Haridas S."/>
            <person name="Hughes K."/>
            <person name="Justo A."/>
            <person name="Karasinski D."/>
            <person name="Kautmanova I."/>
            <person name="Kiss B."/>
            <person name="Kocsube S."/>
            <person name="Kotiranta H."/>
            <person name="LaButti K.M."/>
            <person name="Lechner B.E."/>
            <person name="Liimatainen K."/>
            <person name="Lipzen A."/>
            <person name="Lukacs Z."/>
            <person name="Mihaltcheva S."/>
            <person name="Morgado L.N."/>
            <person name="Niskanen T."/>
            <person name="Noordeloos M.E."/>
            <person name="Ohm R.A."/>
            <person name="Ortiz-Santana B."/>
            <person name="Ovrebo C."/>
            <person name="Racz N."/>
            <person name="Riley R."/>
            <person name="Savchenko A."/>
            <person name="Shiryaev A."/>
            <person name="Soop K."/>
            <person name="Spirin V."/>
            <person name="Szebenyi C."/>
            <person name="Tomsovsky M."/>
            <person name="Tulloss R.E."/>
            <person name="Uehling J."/>
            <person name="Grigoriev I.V."/>
            <person name="Vagvolgyi C."/>
            <person name="Papp T."/>
            <person name="Martin F.M."/>
            <person name="Miettinen O."/>
            <person name="Hibbett D.S."/>
            <person name="Nagy L.G."/>
        </authorList>
    </citation>
    <scope>NUCLEOTIDE SEQUENCE [LARGE SCALE GENOMIC DNA]</scope>
    <source>
        <strain evidence="2 3">CBS 166.37</strain>
    </source>
</reference>
<dbReference type="AlphaFoldDB" id="A0A5C3LFQ3"/>
<sequence length="259" mass="29302">MSNFPISQARMVAFFAENIIYGLYLVTLGYTIGALFSTGTRWRHIRELNYGMVVVTFIMFVNTTVGLVTGFLVIWQGFLVPLEAGGGLASFTDISDWRPVLKSSVLLYQTMVGDAMLIYRCWALNNRSFRRIAFSFGMWCGGTVCAVFLIYYMATLHSHELVSSEKLHPFGVAFWVLTVALNILFTALLIWPIWQVIKENEEFGYQSRTSHRPNLLRNVMRVIVESGLLYTTMAFMTCVAYTSNSNVLYFFASSEVGVA</sequence>
<feature type="transmembrane region" description="Helical" evidence="1">
    <location>
        <begin position="105"/>
        <end position="122"/>
    </location>
</feature>
<keyword evidence="1" id="KW-1133">Transmembrane helix</keyword>
<dbReference type="Proteomes" id="UP000308652">
    <property type="component" value="Unassembled WGS sequence"/>
</dbReference>
<feature type="transmembrane region" description="Helical" evidence="1">
    <location>
        <begin position="134"/>
        <end position="154"/>
    </location>
</feature>
<keyword evidence="3" id="KW-1185">Reference proteome</keyword>
<feature type="transmembrane region" description="Helical" evidence="1">
    <location>
        <begin position="48"/>
        <end position="75"/>
    </location>
</feature>
<gene>
    <name evidence="2" type="ORF">BDQ12DRAFT_660139</name>
</gene>
<feature type="transmembrane region" description="Helical" evidence="1">
    <location>
        <begin position="218"/>
        <end position="242"/>
    </location>
</feature>
<evidence type="ECO:0000313" key="3">
    <source>
        <dbReference type="Proteomes" id="UP000308652"/>
    </source>
</evidence>
<feature type="transmembrane region" description="Helical" evidence="1">
    <location>
        <begin position="12"/>
        <end position="36"/>
    </location>
</feature>
<evidence type="ECO:0000313" key="2">
    <source>
        <dbReference type="EMBL" id="TFK31707.1"/>
    </source>
</evidence>
<feature type="transmembrane region" description="Helical" evidence="1">
    <location>
        <begin position="174"/>
        <end position="197"/>
    </location>
</feature>
<dbReference type="EMBL" id="ML213716">
    <property type="protein sequence ID" value="TFK31707.1"/>
    <property type="molecule type" value="Genomic_DNA"/>
</dbReference>
<protein>
    <submittedName>
        <fullName evidence="2">Uncharacterized protein</fullName>
    </submittedName>
</protein>